<dbReference type="NCBIfam" id="TIGR03087">
    <property type="entry name" value="stp1"/>
    <property type="match status" value="1"/>
</dbReference>
<dbReference type="AlphaFoldDB" id="A0A1Q9GLZ4"/>
<dbReference type="SUPFAM" id="SSF53756">
    <property type="entry name" value="UDP-Glycosyltransferase/glycogen phosphorylase"/>
    <property type="match status" value="1"/>
</dbReference>
<dbReference type="EMBL" id="MJIL01000075">
    <property type="protein sequence ID" value="OLQ75507.1"/>
    <property type="molecule type" value="Genomic_DNA"/>
</dbReference>
<gene>
    <name evidence="1" type="ORF">BIT28_23025</name>
</gene>
<evidence type="ECO:0000313" key="2">
    <source>
        <dbReference type="Proteomes" id="UP000186905"/>
    </source>
</evidence>
<keyword evidence="2" id="KW-1185">Reference proteome</keyword>
<organism evidence="1 2">
    <name type="scientific">Photobacterium proteolyticum</name>
    <dbReference type="NCBI Taxonomy" id="1903952"/>
    <lineage>
        <taxon>Bacteria</taxon>
        <taxon>Pseudomonadati</taxon>
        <taxon>Pseudomonadota</taxon>
        <taxon>Gammaproteobacteria</taxon>
        <taxon>Vibrionales</taxon>
        <taxon>Vibrionaceae</taxon>
        <taxon>Photobacterium</taxon>
    </lineage>
</organism>
<proteinExistence type="predicted"/>
<name>A0A1Q9GLZ4_9GAMM</name>
<dbReference type="PANTHER" id="PTHR12526:SF600">
    <property type="entry name" value="GLYCOSYL TRANSFERASE GROUP 1"/>
    <property type="match status" value="1"/>
</dbReference>
<comment type="caution">
    <text evidence="1">The sequence shown here is derived from an EMBL/GenBank/DDBJ whole genome shotgun (WGS) entry which is preliminary data.</text>
</comment>
<accession>A0A1Q9GLZ4</accession>
<reference evidence="1 2" key="1">
    <citation type="submission" date="2016-09" db="EMBL/GenBank/DDBJ databases">
        <title>Photobacterium proteolyticum sp. nov. a protease producing bacterium isolated from ocean sediments of Laizhou Bay.</title>
        <authorList>
            <person name="Li Y."/>
        </authorList>
    </citation>
    <scope>NUCLEOTIDE SEQUENCE [LARGE SCALE GENOMIC DNA]</scope>
    <source>
        <strain evidence="1 2">13-12</strain>
    </source>
</reference>
<dbReference type="Gene3D" id="3.40.50.2000">
    <property type="entry name" value="Glycogen Phosphorylase B"/>
    <property type="match status" value="2"/>
</dbReference>
<dbReference type="STRING" id="1903952.BIT28_23025"/>
<dbReference type="CDD" id="cd03801">
    <property type="entry name" value="GT4_PimA-like"/>
    <property type="match status" value="1"/>
</dbReference>
<protein>
    <recommendedName>
        <fullName evidence="3">Glycosyl transferase family 1</fullName>
    </recommendedName>
</protein>
<dbReference type="RefSeq" id="WP_075764542.1">
    <property type="nucleotide sequence ID" value="NZ_MJIL01000075.1"/>
</dbReference>
<dbReference type="Proteomes" id="UP000186905">
    <property type="component" value="Unassembled WGS sequence"/>
</dbReference>
<evidence type="ECO:0008006" key="3">
    <source>
        <dbReference type="Google" id="ProtNLM"/>
    </source>
</evidence>
<dbReference type="OrthoDB" id="9807209at2"/>
<evidence type="ECO:0000313" key="1">
    <source>
        <dbReference type="EMBL" id="OLQ75507.1"/>
    </source>
</evidence>
<sequence>MKEPLLYLCHRIPYPPNKGDKIANYHILKFLSRHFDVYLGCFIDDPFDLQYRAKVEQYCKESMFVQISPAYCKLKGVTALFTGQPITLPYYSRKAMQQWVDATIEGHQIDKALVVSGCMAQYLIASPHSPHTVMHFVDIDSDKWRQYAEKKQGIMRAIYQREHRVLGEYEKKVASKFDVSCFVTKAETEAFRCIAETPFRERIKTLENGLDSEFFSPGSAVPAEESYCLEKENYVVFTGAMDYWANEDAVVWFANKVWPKVLAEVPDAKFYIVGSSPTSGVRALADIPGITVTGRVVDVRPYLQHAKAAVAPMRIARGVQNKILEAMAMSCPVIASPQGIEGLENYPPSHVAVSESAIDSARWVIGKLQAEQSEAKASREWIEQHYSWDAQLSPLLGYLQCHHA</sequence>
<dbReference type="Pfam" id="PF13692">
    <property type="entry name" value="Glyco_trans_1_4"/>
    <property type="match status" value="1"/>
</dbReference>
<dbReference type="PANTHER" id="PTHR12526">
    <property type="entry name" value="GLYCOSYLTRANSFERASE"/>
    <property type="match status" value="1"/>
</dbReference>
<dbReference type="GO" id="GO:0016757">
    <property type="term" value="F:glycosyltransferase activity"/>
    <property type="evidence" value="ECO:0007669"/>
    <property type="project" value="TreeGrafter"/>
</dbReference>
<dbReference type="InterPro" id="IPR017521">
    <property type="entry name" value="Sugar_tfrase_PEP-CTERM_Stp1"/>
</dbReference>